<feature type="compositionally biased region" description="Basic and acidic residues" evidence="1">
    <location>
        <begin position="157"/>
        <end position="172"/>
    </location>
</feature>
<sequence>MVSTDIAEASYKTVCAFEKSFLEHFKEKENGHIVFFSFDLEDTDRQFPTQSITYTSYQNLFEEQYKDAFLTSIEALDWKELHHTLGTGTLDTIMAQDATIRMHYEQITKERDLDNDGTPDRIDIDDTNNAVQTIGDRDKVKNAANKETQEDYANNAEKNEQKFNRKSHDMEL</sequence>
<accession>A0A9W3X4E0</accession>
<protein>
    <submittedName>
        <fullName evidence="2">Uncharacterized protein</fullName>
    </submittedName>
</protein>
<proteinExistence type="predicted"/>
<evidence type="ECO:0000256" key="1">
    <source>
        <dbReference type="SAM" id="MobiDB-lite"/>
    </source>
</evidence>
<reference evidence="2 3" key="1">
    <citation type="submission" date="2016-04" db="EMBL/GenBank/DDBJ databases">
        <title>High quality genome of the nematocidal Bacillus thuringiensis MYBT18246.</title>
        <authorList>
            <person name="Hollensteiner J."/>
            <person name="Poehlein A."/>
            <person name="Sproeer C."/>
            <person name="Bunk B."/>
            <person name="Rosenstiel P."/>
            <person name="Schulenburg H."/>
            <person name="Liesegang H."/>
        </authorList>
    </citation>
    <scope>NUCLEOTIDE SEQUENCE [LARGE SCALE GENOMIC DNA]</scope>
    <source>
        <strain evidence="2 3">MYBT18246</strain>
        <plasmid evidence="2 3">p120510</plasmid>
    </source>
</reference>
<name>A0A9W3X4E0_BACTU</name>
<dbReference type="Proteomes" id="UP000092743">
    <property type="component" value="Plasmid p120510"/>
</dbReference>
<dbReference type="EMBL" id="CP015353">
    <property type="protein sequence ID" value="ANS51963.1"/>
    <property type="molecule type" value="Genomic_DNA"/>
</dbReference>
<evidence type="ECO:0000313" key="3">
    <source>
        <dbReference type="Proteomes" id="UP000092743"/>
    </source>
</evidence>
<feature type="region of interest" description="Disordered" evidence="1">
    <location>
        <begin position="133"/>
        <end position="172"/>
    </location>
</feature>
<evidence type="ECO:0000313" key="2">
    <source>
        <dbReference type="EMBL" id="ANS51963.1"/>
    </source>
</evidence>
<geneLocation type="plasmid" evidence="2 3">
    <name>p120510</name>
</geneLocation>
<keyword evidence="2" id="KW-0614">Plasmid</keyword>
<organism evidence="2 3">
    <name type="scientific">Bacillus thuringiensis</name>
    <dbReference type="NCBI Taxonomy" id="1428"/>
    <lineage>
        <taxon>Bacteria</taxon>
        <taxon>Bacillati</taxon>
        <taxon>Bacillota</taxon>
        <taxon>Bacilli</taxon>
        <taxon>Bacillales</taxon>
        <taxon>Bacillaceae</taxon>
        <taxon>Bacillus</taxon>
        <taxon>Bacillus cereus group</taxon>
    </lineage>
</organism>
<dbReference type="AlphaFoldDB" id="A0A9W3X4E0"/>
<gene>
    <name evidence="2" type="ORF">BT246_66710</name>
</gene>